<keyword evidence="2" id="KW-1185">Reference proteome</keyword>
<organism evidence="1 2">
    <name type="scientific">Jaapia argillacea MUCL 33604</name>
    <dbReference type="NCBI Taxonomy" id="933084"/>
    <lineage>
        <taxon>Eukaryota</taxon>
        <taxon>Fungi</taxon>
        <taxon>Dikarya</taxon>
        <taxon>Basidiomycota</taxon>
        <taxon>Agaricomycotina</taxon>
        <taxon>Agaricomycetes</taxon>
        <taxon>Agaricomycetidae</taxon>
        <taxon>Jaapiales</taxon>
        <taxon>Jaapiaceae</taxon>
        <taxon>Jaapia</taxon>
    </lineage>
</organism>
<sequence length="150" mass="17103">MFTRSECGANDSNNEVCGTLQTPAHEILCDYQTLAIGMLYISLLGLQNTRNLCRAYRHLPILNRTRKSLIFAGRLPLHRDAMKLDRLSSRFILIHCRIYPFSQPHSVLYYQPTLGVSMTSFHTETPAIHTRDVQAYDKRCGNDELLIGCS</sequence>
<proteinExistence type="predicted"/>
<dbReference type="InParanoid" id="A0A067PFN3"/>
<name>A0A067PFN3_9AGAM</name>
<accession>A0A067PFN3</accession>
<gene>
    <name evidence="1" type="ORF">JAAARDRAFT_421508</name>
</gene>
<dbReference type="Proteomes" id="UP000027265">
    <property type="component" value="Unassembled WGS sequence"/>
</dbReference>
<dbReference type="AlphaFoldDB" id="A0A067PFN3"/>
<dbReference type="HOGENOM" id="CLU_1740791_0_0_1"/>
<dbReference type="EMBL" id="KL197732">
    <property type="protein sequence ID" value="KDQ53723.1"/>
    <property type="molecule type" value="Genomic_DNA"/>
</dbReference>
<reference evidence="2" key="1">
    <citation type="journal article" date="2014" name="Proc. Natl. Acad. Sci. U.S.A.">
        <title>Extensive sampling of basidiomycete genomes demonstrates inadequacy of the white-rot/brown-rot paradigm for wood decay fungi.</title>
        <authorList>
            <person name="Riley R."/>
            <person name="Salamov A.A."/>
            <person name="Brown D.W."/>
            <person name="Nagy L.G."/>
            <person name="Floudas D."/>
            <person name="Held B.W."/>
            <person name="Levasseur A."/>
            <person name="Lombard V."/>
            <person name="Morin E."/>
            <person name="Otillar R."/>
            <person name="Lindquist E.A."/>
            <person name="Sun H."/>
            <person name="LaButti K.M."/>
            <person name="Schmutz J."/>
            <person name="Jabbour D."/>
            <person name="Luo H."/>
            <person name="Baker S.E."/>
            <person name="Pisabarro A.G."/>
            <person name="Walton J.D."/>
            <person name="Blanchette R.A."/>
            <person name="Henrissat B."/>
            <person name="Martin F."/>
            <person name="Cullen D."/>
            <person name="Hibbett D.S."/>
            <person name="Grigoriev I.V."/>
        </authorList>
    </citation>
    <scope>NUCLEOTIDE SEQUENCE [LARGE SCALE GENOMIC DNA]</scope>
    <source>
        <strain evidence="2">MUCL 33604</strain>
    </source>
</reference>
<evidence type="ECO:0000313" key="2">
    <source>
        <dbReference type="Proteomes" id="UP000027265"/>
    </source>
</evidence>
<evidence type="ECO:0000313" key="1">
    <source>
        <dbReference type="EMBL" id="KDQ53723.1"/>
    </source>
</evidence>
<protein>
    <submittedName>
        <fullName evidence="1">Uncharacterized protein</fullName>
    </submittedName>
</protein>